<comment type="caution">
    <text evidence="1">The sequence shown here is derived from an EMBL/GenBank/DDBJ whole genome shotgun (WGS) entry which is preliminary data.</text>
</comment>
<reference evidence="1 2" key="1">
    <citation type="submission" date="2023-07" db="EMBL/GenBank/DDBJ databases">
        <title>Genomic Encyclopedia of Type Strains, Phase IV (KMG-IV): sequencing the most valuable type-strain genomes for metagenomic binning, comparative biology and taxonomic classification.</title>
        <authorList>
            <person name="Goeker M."/>
        </authorList>
    </citation>
    <scope>NUCLEOTIDE SEQUENCE [LARGE SCALE GENOMIC DNA]</scope>
    <source>
        <strain evidence="1 2">DSM 19922</strain>
    </source>
</reference>
<dbReference type="InterPro" id="IPR000246">
    <property type="entry name" value="Peptidase_T2"/>
</dbReference>
<dbReference type="EC" id="3.4.19.5" evidence="1"/>
<proteinExistence type="predicted"/>
<accession>A0ABU0MQ90</accession>
<evidence type="ECO:0000313" key="1">
    <source>
        <dbReference type="EMBL" id="MDQ0535645.1"/>
    </source>
</evidence>
<keyword evidence="2" id="KW-1185">Reference proteome</keyword>
<dbReference type="GO" id="GO:0008798">
    <property type="term" value="F:beta-aspartyl-peptidase activity"/>
    <property type="evidence" value="ECO:0007669"/>
    <property type="project" value="UniProtKB-EC"/>
</dbReference>
<dbReference type="PANTHER" id="PTHR10188:SF6">
    <property type="entry name" value="N(4)-(BETA-N-ACETYLGLUCOSAMINYL)-L-ASPARAGINASE"/>
    <property type="match status" value="1"/>
</dbReference>
<dbReference type="EMBL" id="JAUSVU010000019">
    <property type="protein sequence ID" value="MDQ0535645.1"/>
    <property type="molecule type" value="Genomic_DNA"/>
</dbReference>
<dbReference type="SUPFAM" id="SSF56235">
    <property type="entry name" value="N-terminal nucleophile aminohydrolases (Ntn hydrolases)"/>
    <property type="match status" value="1"/>
</dbReference>
<dbReference type="Pfam" id="PF01112">
    <property type="entry name" value="Asparaginase_2"/>
    <property type="match status" value="1"/>
</dbReference>
<keyword evidence="1" id="KW-0378">Hydrolase</keyword>
<dbReference type="InterPro" id="IPR029055">
    <property type="entry name" value="Ntn_hydrolases_N"/>
</dbReference>
<evidence type="ECO:0000313" key="2">
    <source>
        <dbReference type="Proteomes" id="UP001244552"/>
    </source>
</evidence>
<gene>
    <name evidence="1" type="ORF">QO018_004529</name>
</gene>
<protein>
    <submittedName>
        <fullName evidence="1">Beta-aspartyl-peptidase (Threonine type)</fullName>
        <ecNumber evidence="1">3.4.19.5</ecNumber>
    </submittedName>
</protein>
<name>A0ABU0MQ90_9PROT</name>
<dbReference type="Gene3D" id="3.60.20.30">
    <property type="entry name" value="(Glycosyl)asparaginase"/>
    <property type="match status" value="1"/>
</dbReference>
<dbReference type="Proteomes" id="UP001244552">
    <property type="component" value="Unassembled WGS sequence"/>
</dbReference>
<dbReference type="CDD" id="cd04701">
    <property type="entry name" value="Asparaginase_2"/>
    <property type="match status" value="1"/>
</dbReference>
<dbReference type="RefSeq" id="WP_209987341.1">
    <property type="nucleotide sequence ID" value="NZ_JAGINO010000021.1"/>
</dbReference>
<sequence length="319" mass="33408">MTFSDPQPFVLAIHGGAGTIRRDALTPDLTEGYHAGLRRALAAGHAVLADGGSALDAVTRAVMALEDEPLFNAGRGAVFTAEGRQEMDAAVMDGRDRAAGAVAGLFGPRNPILAARAVMEHSEHVLLIGEGAMDLCRHQGLAMEEAPYFFTQPRWDALQAELERRRSGTPDDGDEQRRHGTVGAVARDRDGNLAAATSTGGMTAKAKGRVGDSPVIGAGTFADNITCAVSATGHGEHFIRRCAAHEIDARMRWGGQSLERAAGGVVEELGVIGGSGGLIAVDRDGRVALPFNCSGMYRGVIGGEGRAMTAIHREDYRAG</sequence>
<dbReference type="PANTHER" id="PTHR10188">
    <property type="entry name" value="L-ASPARAGINASE"/>
    <property type="match status" value="1"/>
</dbReference>
<organism evidence="1 2">
    <name type="scientific">Azospirillum picis</name>
    <dbReference type="NCBI Taxonomy" id="488438"/>
    <lineage>
        <taxon>Bacteria</taxon>
        <taxon>Pseudomonadati</taxon>
        <taxon>Pseudomonadota</taxon>
        <taxon>Alphaproteobacteria</taxon>
        <taxon>Rhodospirillales</taxon>
        <taxon>Azospirillaceae</taxon>
        <taxon>Azospirillum</taxon>
    </lineage>
</organism>